<protein>
    <submittedName>
        <fullName evidence="4">SDR family oxidoreductase</fullName>
    </submittedName>
</protein>
<evidence type="ECO:0000313" key="5">
    <source>
        <dbReference type="Proteomes" id="UP000681356"/>
    </source>
</evidence>
<proteinExistence type="inferred from homology"/>
<dbReference type="PROSITE" id="PS00061">
    <property type="entry name" value="ADH_SHORT"/>
    <property type="match status" value="1"/>
</dbReference>
<dbReference type="CDD" id="cd05233">
    <property type="entry name" value="SDR_c"/>
    <property type="match status" value="1"/>
</dbReference>
<dbReference type="Gene3D" id="3.40.50.720">
    <property type="entry name" value="NAD(P)-binding Rossmann-like Domain"/>
    <property type="match status" value="1"/>
</dbReference>
<comment type="similarity">
    <text evidence="1 3">Belongs to the short-chain dehydrogenases/reductases (SDR) family.</text>
</comment>
<evidence type="ECO:0000256" key="1">
    <source>
        <dbReference type="ARBA" id="ARBA00006484"/>
    </source>
</evidence>
<organism evidence="4 5">
    <name type="scientific">Thetidibacter halocola</name>
    <dbReference type="NCBI Taxonomy" id="2827239"/>
    <lineage>
        <taxon>Bacteria</taxon>
        <taxon>Pseudomonadati</taxon>
        <taxon>Pseudomonadota</taxon>
        <taxon>Alphaproteobacteria</taxon>
        <taxon>Rhodobacterales</taxon>
        <taxon>Roseobacteraceae</taxon>
        <taxon>Thetidibacter</taxon>
    </lineage>
</organism>
<reference evidence="4" key="1">
    <citation type="submission" date="2021-04" db="EMBL/GenBank/DDBJ databases">
        <authorList>
            <person name="Yoon J."/>
        </authorList>
    </citation>
    <scope>NUCLEOTIDE SEQUENCE</scope>
    <source>
        <strain evidence="4">KMU-90</strain>
    </source>
</reference>
<dbReference type="InterPro" id="IPR036291">
    <property type="entry name" value="NAD(P)-bd_dom_sf"/>
</dbReference>
<evidence type="ECO:0000313" key="4">
    <source>
        <dbReference type="EMBL" id="MBS0125995.1"/>
    </source>
</evidence>
<name>A0A8J7WE71_9RHOB</name>
<dbReference type="PRINTS" id="PR00081">
    <property type="entry name" value="GDHRDH"/>
</dbReference>
<dbReference type="FunFam" id="3.40.50.720:FF:000084">
    <property type="entry name" value="Short-chain dehydrogenase reductase"/>
    <property type="match status" value="1"/>
</dbReference>
<dbReference type="InterPro" id="IPR002347">
    <property type="entry name" value="SDR_fam"/>
</dbReference>
<keyword evidence="2" id="KW-0560">Oxidoreductase</keyword>
<sequence length="349" mass="36643">MYRRDLFKGIGGAAALGGLAATKVAAEAHAETPEMGPYAQPWDPADPNIPDRRDIAPMPDDYFTPGRFSGKTVIVTGSARGMGLGAVWRLAREGANVVGVDWLDEQGKAAMDEVAAAGFNVRFIPGDVSDDAVCARMVEVAVQEFGGVDAALNNAGVMDGVYSGDPVDYPSQKDLVFASVHEATEAYWDNVFKTNVKGVFLSMRHELRQMIAQGRGGSIVNVGSIAGLTGLSGNPAYVASKHAVNGLTRNAAIDYAPYGIRVNSVNMAATDTPMVARAGELVAAQSKAIGPNNPGMGRIKIKSIQAYANQTARPATVAEQVSMMCYLLSPEAGNMTGATYATDGGWTAY</sequence>
<dbReference type="EMBL" id="JAGTUU010000007">
    <property type="protein sequence ID" value="MBS0125995.1"/>
    <property type="molecule type" value="Genomic_DNA"/>
</dbReference>
<evidence type="ECO:0000256" key="3">
    <source>
        <dbReference type="RuleBase" id="RU000363"/>
    </source>
</evidence>
<dbReference type="PRINTS" id="PR00080">
    <property type="entry name" value="SDRFAMILY"/>
</dbReference>
<comment type="caution">
    <text evidence="4">The sequence shown here is derived from an EMBL/GenBank/DDBJ whole genome shotgun (WGS) entry which is preliminary data.</text>
</comment>
<dbReference type="Proteomes" id="UP000681356">
    <property type="component" value="Unassembled WGS sequence"/>
</dbReference>
<dbReference type="InterPro" id="IPR020904">
    <property type="entry name" value="Sc_DH/Rdtase_CS"/>
</dbReference>
<gene>
    <name evidence="4" type="ORF">KB874_18065</name>
</gene>
<keyword evidence="5" id="KW-1185">Reference proteome</keyword>
<dbReference type="PANTHER" id="PTHR24321:SF8">
    <property type="entry name" value="ESTRADIOL 17-BETA-DEHYDROGENASE 8-RELATED"/>
    <property type="match status" value="1"/>
</dbReference>
<evidence type="ECO:0000256" key="2">
    <source>
        <dbReference type="ARBA" id="ARBA00023002"/>
    </source>
</evidence>
<dbReference type="PANTHER" id="PTHR24321">
    <property type="entry name" value="DEHYDROGENASES, SHORT CHAIN"/>
    <property type="match status" value="1"/>
</dbReference>
<dbReference type="AlphaFoldDB" id="A0A8J7WE71"/>
<accession>A0A8J7WE71</accession>
<dbReference type="RefSeq" id="WP_212537956.1">
    <property type="nucleotide sequence ID" value="NZ_JAGTUU010000007.1"/>
</dbReference>
<dbReference type="Pfam" id="PF00106">
    <property type="entry name" value="adh_short"/>
    <property type="match status" value="1"/>
</dbReference>
<dbReference type="GO" id="GO:0016491">
    <property type="term" value="F:oxidoreductase activity"/>
    <property type="evidence" value="ECO:0007669"/>
    <property type="project" value="UniProtKB-KW"/>
</dbReference>
<dbReference type="SUPFAM" id="SSF51735">
    <property type="entry name" value="NAD(P)-binding Rossmann-fold domains"/>
    <property type="match status" value="1"/>
</dbReference>